<comment type="subcellular location">
    <subcellularLocation>
        <location evidence="1">Nucleus</location>
    </subcellularLocation>
</comment>
<dbReference type="PROSITE" id="PS50048">
    <property type="entry name" value="ZN2_CY6_FUNGAL_2"/>
    <property type="match status" value="1"/>
</dbReference>
<reference evidence="5" key="1">
    <citation type="journal article" date="2020" name="Stud. Mycol.">
        <title>101 Dothideomycetes genomes: a test case for predicting lifestyles and emergence of pathogens.</title>
        <authorList>
            <person name="Haridas S."/>
            <person name="Albert R."/>
            <person name="Binder M."/>
            <person name="Bloem J."/>
            <person name="Labutti K."/>
            <person name="Salamov A."/>
            <person name="Andreopoulos B."/>
            <person name="Baker S."/>
            <person name="Barry K."/>
            <person name="Bills G."/>
            <person name="Bluhm B."/>
            <person name="Cannon C."/>
            <person name="Castanera R."/>
            <person name="Culley D."/>
            <person name="Daum C."/>
            <person name="Ezra D."/>
            <person name="Gonzalez J."/>
            <person name="Henrissat B."/>
            <person name="Kuo A."/>
            <person name="Liang C."/>
            <person name="Lipzen A."/>
            <person name="Lutzoni F."/>
            <person name="Magnuson J."/>
            <person name="Mondo S."/>
            <person name="Nolan M."/>
            <person name="Ohm R."/>
            <person name="Pangilinan J."/>
            <person name="Park H.-J."/>
            <person name="Ramirez L."/>
            <person name="Alfaro M."/>
            <person name="Sun H."/>
            <person name="Tritt A."/>
            <person name="Yoshinaga Y."/>
            <person name="Zwiers L.-H."/>
            <person name="Turgeon B."/>
            <person name="Goodwin S."/>
            <person name="Spatafora J."/>
            <person name="Crous P."/>
            <person name="Grigoriev I."/>
        </authorList>
    </citation>
    <scope>NUCLEOTIDE SEQUENCE</scope>
    <source>
        <strain evidence="5">CBS 116005</strain>
    </source>
</reference>
<feature type="region of interest" description="Disordered" evidence="3">
    <location>
        <begin position="147"/>
        <end position="188"/>
    </location>
</feature>
<dbReference type="SUPFAM" id="SSF57701">
    <property type="entry name" value="Zn2/Cys6 DNA-binding domain"/>
    <property type="match status" value="1"/>
</dbReference>
<feature type="region of interest" description="Disordered" evidence="3">
    <location>
        <begin position="1"/>
        <end position="22"/>
    </location>
</feature>
<dbReference type="GO" id="GO:0000976">
    <property type="term" value="F:transcription cis-regulatory region binding"/>
    <property type="evidence" value="ECO:0007669"/>
    <property type="project" value="TreeGrafter"/>
</dbReference>
<proteinExistence type="predicted"/>
<feature type="region of interest" description="Disordered" evidence="3">
    <location>
        <begin position="101"/>
        <end position="132"/>
    </location>
</feature>
<feature type="compositionally biased region" description="Basic and acidic residues" evidence="3">
    <location>
        <begin position="9"/>
        <end position="21"/>
    </location>
</feature>
<keyword evidence="2" id="KW-0539">Nucleus</keyword>
<dbReference type="PANTHER" id="PTHR37534">
    <property type="entry name" value="TRANSCRIPTIONAL ACTIVATOR PROTEIN UGA3"/>
    <property type="match status" value="1"/>
</dbReference>
<name>A0A6G1LNF3_9PEZI</name>
<dbReference type="GO" id="GO:0005634">
    <property type="term" value="C:nucleus"/>
    <property type="evidence" value="ECO:0007669"/>
    <property type="project" value="UniProtKB-SubCell"/>
</dbReference>
<evidence type="ECO:0000256" key="2">
    <source>
        <dbReference type="ARBA" id="ARBA00023242"/>
    </source>
</evidence>
<dbReference type="PANTHER" id="PTHR37534:SF23">
    <property type="entry name" value="ZN(II)2CYS6 TRANSCRIPTION FACTOR (EUROFUNG)"/>
    <property type="match status" value="1"/>
</dbReference>
<feature type="region of interest" description="Disordered" evidence="3">
    <location>
        <begin position="738"/>
        <end position="830"/>
    </location>
</feature>
<accession>A0A6G1LNF3</accession>
<gene>
    <name evidence="5" type="ORF">EJ03DRAFT_346967</name>
</gene>
<dbReference type="AlphaFoldDB" id="A0A6G1LNF3"/>
<dbReference type="InterPro" id="IPR021858">
    <property type="entry name" value="Fun_TF"/>
</dbReference>
<evidence type="ECO:0000313" key="6">
    <source>
        <dbReference type="Proteomes" id="UP000799436"/>
    </source>
</evidence>
<evidence type="ECO:0000259" key="4">
    <source>
        <dbReference type="PROSITE" id="PS50048"/>
    </source>
</evidence>
<dbReference type="EMBL" id="ML995808">
    <property type="protein sequence ID" value="KAF2774355.1"/>
    <property type="molecule type" value="Genomic_DNA"/>
</dbReference>
<dbReference type="InterPro" id="IPR036864">
    <property type="entry name" value="Zn2-C6_fun-type_DNA-bd_sf"/>
</dbReference>
<dbReference type="Pfam" id="PF11951">
    <property type="entry name" value="Fungal_trans_2"/>
    <property type="match status" value="1"/>
</dbReference>
<evidence type="ECO:0000256" key="3">
    <source>
        <dbReference type="SAM" id="MobiDB-lite"/>
    </source>
</evidence>
<dbReference type="GO" id="GO:0045944">
    <property type="term" value="P:positive regulation of transcription by RNA polymerase II"/>
    <property type="evidence" value="ECO:0007669"/>
    <property type="project" value="TreeGrafter"/>
</dbReference>
<dbReference type="Gene3D" id="4.10.240.10">
    <property type="entry name" value="Zn(2)-C6 fungal-type DNA-binding domain"/>
    <property type="match status" value="1"/>
</dbReference>
<dbReference type="OrthoDB" id="5391043at2759"/>
<dbReference type="Pfam" id="PF00172">
    <property type="entry name" value="Zn_clus"/>
    <property type="match status" value="1"/>
</dbReference>
<feature type="compositionally biased region" description="Low complexity" evidence="3">
    <location>
        <begin position="157"/>
        <end position="169"/>
    </location>
</feature>
<sequence>MDPDGSPTGEDHDSSELKPDDITAAQAVLKARLSRKRTKTGCLTCRKRRIKCGEERPVCKNCIKSKRHCEGYNQRVIFRPPTFDYRPAPHGGAHITFHAGPATPYPVNFPEQPRDQSAQTQLRPRPVDQPSYGAYYQPLQNAPHDRQVSQFYGNNHGGPAAQGQPAFAFSDGRSHQHPSSANTPIPREQPQEFYALAPRHEQPDPLRDHQSVNSYDSARIDVPSVAPSTMPVMQSYPAAVDHYWHSTVYQPVPVPRESPQSTQSSATFATALTPSLNNAMPSSGAPTYVPRPELQRPIDSQEPMIADGQNVYQSFVPSRSAHAPQYSSSADIYDYQVPVTTATDTTNSILTQAAVEVHDDDYYDVDSDEEMDIDTTALIRTDDDRQRTFSGILHGNHIPVEELQMRRYDTFIYNNMLDTYNVEEHASPLRNPATARVFAHFIAVTGPSLSIFERQPRNTSVLFTEGTIPFSQQGLWTYTMPMAALHHQGLLHAMLAIASLHIARLKGASATPSMQHYAWALKKIHHSVGHPKKRLKLTTIAASMLLGFYEIMTADHMKWNTHLSGTSRLFIETDFARMTQQYRRLKQDRVARQQLGRRRRSDSFSSYSIRDELLDQIPDIDERIVSELVGREVRYGDHGQVEPPASSLPAELDLSKFEMLKDLYWWYCKQDVYQSIVSGNPLLMDFSRYADCPPRTPLGKPDAVYGSFDHLILLLARIADFSCRDRERKLRVMELNGGIWKPPGLETPRPQQQAPPAPHSVNGIPHSHSQKRPVRAPQMPEFYGMAPPPRQNVHMPASYGPISGTPQTPHHQPQPLPQTPSGLHQATQTANAEYGHIRSALRRFEQCLGEAFQPLSSEYQPALPTSFGDALFYRSYDIGCLWAVYHMAVIIAIRSQPHMPPAAHMAAGVAAQETRHAANEIGRIAAGIVPGPPDQALNPSLGAALCESCMPSFFAAIQYQDPRQRHETVTRIFAIAQRTGWGSAELIANGCETAWMKTAAAGRGPPYTRIARQKDSPDPRMNGSWEKLDMKTLPAGIGLDGRIDAEYVDGEDRRLVRVRQRPESRLHWAFGIMGTEEDMRLVG</sequence>
<keyword evidence="6" id="KW-1185">Reference proteome</keyword>
<dbReference type="InterPro" id="IPR001138">
    <property type="entry name" value="Zn2Cys6_DnaBD"/>
</dbReference>
<dbReference type="Proteomes" id="UP000799436">
    <property type="component" value="Unassembled WGS sequence"/>
</dbReference>
<protein>
    <recommendedName>
        <fullName evidence="4">Zn(2)-C6 fungal-type domain-containing protein</fullName>
    </recommendedName>
</protein>
<dbReference type="GO" id="GO:0008270">
    <property type="term" value="F:zinc ion binding"/>
    <property type="evidence" value="ECO:0007669"/>
    <property type="project" value="InterPro"/>
</dbReference>
<dbReference type="SMART" id="SM00066">
    <property type="entry name" value="GAL4"/>
    <property type="match status" value="1"/>
</dbReference>
<feature type="compositionally biased region" description="Polar residues" evidence="3">
    <location>
        <begin position="821"/>
        <end position="830"/>
    </location>
</feature>
<evidence type="ECO:0000313" key="5">
    <source>
        <dbReference type="EMBL" id="KAF2774355.1"/>
    </source>
</evidence>
<dbReference type="CDD" id="cd00067">
    <property type="entry name" value="GAL4"/>
    <property type="match status" value="1"/>
</dbReference>
<feature type="domain" description="Zn(2)-C6 fungal-type" evidence="4">
    <location>
        <begin position="41"/>
        <end position="69"/>
    </location>
</feature>
<evidence type="ECO:0000256" key="1">
    <source>
        <dbReference type="ARBA" id="ARBA00004123"/>
    </source>
</evidence>
<dbReference type="PROSITE" id="PS00463">
    <property type="entry name" value="ZN2_CY6_FUNGAL_1"/>
    <property type="match status" value="1"/>
</dbReference>
<dbReference type="GO" id="GO:0000981">
    <property type="term" value="F:DNA-binding transcription factor activity, RNA polymerase II-specific"/>
    <property type="evidence" value="ECO:0007669"/>
    <property type="project" value="InterPro"/>
</dbReference>
<organism evidence="5 6">
    <name type="scientific">Teratosphaeria nubilosa</name>
    <dbReference type="NCBI Taxonomy" id="161662"/>
    <lineage>
        <taxon>Eukaryota</taxon>
        <taxon>Fungi</taxon>
        <taxon>Dikarya</taxon>
        <taxon>Ascomycota</taxon>
        <taxon>Pezizomycotina</taxon>
        <taxon>Dothideomycetes</taxon>
        <taxon>Dothideomycetidae</taxon>
        <taxon>Mycosphaerellales</taxon>
        <taxon>Teratosphaeriaceae</taxon>
        <taxon>Teratosphaeria</taxon>
    </lineage>
</organism>